<evidence type="ECO:0000313" key="2">
    <source>
        <dbReference type="EMBL" id="KAK8761779.1"/>
    </source>
</evidence>
<feature type="region of interest" description="Disordered" evidence="1">
    <location>
        <begin position="256"/>
        <end position="309"/>
    </location>
</feature>
<feature type="compositionally biased region" description="Polar residues" evidence="1">
    <location>
        <begin position="271"/>
        <end position="289"/>
    </location>
</feature>
<feature type="compositionally biased region" description="Polar residues" evidence="1">
    <location>
        <begin position="809"/>
        <end position="819"/>
    </location>
</feature>
<evidence type="ECO:0000256" key="1">
    <source>
        <dbReference type="SAM" id="MobiDB-lite"/>
    </source>
</evidence>
<dbReference type="Proteomes" id="UP001321473">
    <property type="component" value="Unassembled WGS sequence"/>
</dbReference>
<comment type="caution">
    <text evidence="2">The sequence shown here is derived from an EMBL/GenBank/DDBJ whole genome shotgun (WGS) entry which is preliminary data.</text>
</comment>
<organism evidence="2 3">
    <name type="scientific">Amblyomma americanum</name>
    <name type="common">Lone star tick</name>
    <dbReference type="NCBI Taxonomy" id="6943"/>
    <lineage>
        <taxon>Eukaryota</taxon>
        <taxon>Metazoa</taxon>
        <taxon>Ecdysozoa</taxon>
        <taxon>Arthropoda</taxon>
        <taxon>Chelicerata</taxon>
        <taxon>Arachnida</taxon>
        <taxon>Acari</taxon>
        <taxon>Parasitiformes</taxon>
        <taxon>Ixodida</taxon>
        <taxon>Ixodoidea</taxon>
        <taxon>Ixodidae</taxon>
        <taxon>Amblyomminae</taxon>
        <taxon>Amblyomma</taxon>
    </lineage>
</organism>
<feature type="compositionally biased region" description="Polar residues" evidence="1">
    <location>
        <begin position="573"/>
        <end position="591"/>
    </location>
</feature>
<dbReference type="EMBL" id="JARKHS020030756">
    <property type="protein sequence ID" value="KAK8761779.1"/>
    <property type="molecule type" value="Genomic_DNA"/>
</dbReference>
<proteinExistence type="predicted"/>
<keyword evidence="3" id="KW-1185">Reference proteome</keyword>
<feature type="compositionally biased region" description="Pro residues" evidence="1">
    <location>
        <begin position="599"/>
        <end position="649"/>
    </location>
</feature>
<feature type="compositionally biased region" description="Pro residues" evidence="1">
    <location>
        <begin position="720"/>
        <end position="793"/>
    </location>
</feature>
<dbReference type="AlphaFoldDB" id="A0AAQ4DH39"/>
<feature type="region of interest" description="Disordered" evidence="1">
    <location>
        <begin position="92"/>
        <end position="113"/>
    </location>
</feature>
<feature type="region of interest" description="Disordered" evidence="1">
    <location>
        <begin position="205"/>
        <end position="242"/>
    </location>
</feature>
<feature type="region of interest" description="Disordered" evidence="1">
    <location>
        <begin position="452"/>
        <end position="656"/>
    </location>
</feature>
<sequence>MERLRDPRLQPRRWRETWFELEPVAFDVDTGGRRCESDLRRREFGGAGEGVEQCTVEESSETVVGGLKQEMMEASAAETRPTAQIHPLRVVSSPASPVGDASRMRGGSSPEARLSTRVLPGAAAARFPELWPQQTRGSSSTASEASPVFFPTELYSPQQPSSVGLQALHCQHPGTQYPTTAYLVPLPQWPQMARVALLPTPVAPSVQSQTGVLPRPPVIPSSTAVTEPQVGSPPPSAQLPPVQQNASLMQEGQPLVNLLPPQQTPPVPPSTAKTAQRQKSPPSLQTQAQSESEPRRPPSYPWEPGFLCEGEQGQEGQVFTPQPPQWSSHFSLPPTQLQPYSALAVPLTDPWQAEFMYSDEQEEGELETPLEQESSYFSLPHTQLQGAAAPLQPSPSAWESAFGYHAQLLDPSALAYEDEPLTEEDCASFWPTQQQGETAPAVYALNPWQSEFVWSGDQEQGEPSASEPHPPPWMDPRALRPMQWQASSAPSGQRPRRGNCKCGRSAVQLRARSSTVPPERPQAPQSAHPHSEGHAPRCRLFSQGHAPQCPLQLSRRQQKCTASSQPPMEGSHHQPQQLPNKSGQTPSSQTPQDERPYSVAPPPQIRDAPPLAPPPLPPRPPPPAQPESQQPPQPSSVPPPTLVQPPVQPPGLTLASPVPTPLFYSCYYCPPQYSVMVPPRAQIPCQPPPQQAWRPGHGASGSPQVGQHALQTWFWGPSGPAAPPTLPTASPRSPPPSEPPAPPTLPTAPPLPRSPPPSQPPPPASPPPEWTGVRPPLPESAPPARPPLPPSSPPGQWGTGEWPPLPTSPGLQPTPSTQWRPLRRREANLASTPRGAGSQRVRHSAVGPVRIRELLVPRRRAQRGAKPPPDDLGSP</sequence>
<dbReference type="PRINTS" id="PR01217">
    <property type="entry name" value="PRICHEXTENSN"/>
</dbReference>
<gene>
    <name evidence="2" type="ORF">V5799_026950</name>
</gene>
<name>A0AAQ4DH39_AMBAM</name>
<feature type="region of interest" description="Disordered" evidence="1">
    <location>
        <begin position="678"/>
        <end position="875"/>
    </location>
</feature>
<accession>A0AAQ4DH39</accession>
<evidence type="ECO:0000313" key="3">
    <source>
        <dbReference type="Proteomes" id="UP001321473"/>
    </source>
</evidence>
<reference evidence="2 3" key="1">
    <citation type="journal article" date="2023" name="Arcadia Sci">
        <title>De novo assembly of a long-read Amblyomma americanum tick genome.</title>
        <authorList>
            <person name="Chou S."/>
            <person name="Poskanzer K.E."/>
            <person name="Rollins M."/>
            <person name="Thuy-Boun P.S."/>
        </authorList>
    </citation>
    <scope>NUCLEOTIDE SEQUENCE [LARGE SCALE GENOMIC DNA]</scope>
    <source>
        <strain evidence="2">F_SG_1</strain>
        <tissue evidence="2">Salivary glands</tissue>
    </source>
</reference>
<protein>
    <submittedName>
        <fullName evidence="2">Uncharacterized protein</fullName>
    </submittedName>
</protein>